<organism evidence="2 3">
    <name type="scientific">Chitinophaga arvensicola</name>
    <dbReference type="NCBI Taxonomy" id="29529"/>
    <lineage>
        <taxon>Bacteria</taxon>
        <taxon>Pseudomonadati</taxon>
        <taxon>Bacteroidota</taxon>
        <taxon>Chitinophagia</taxon>
        <taxon>Chitinophagales</taxon>
        <taxon>Chitinophagaceae</taxon>
        <taxon>Chitinophaga</taxon>
    </lineage>
</organism>
<feature type="transmembrane region" description="Helical" evidence="1">
    <location>
        <begin position="55"/>
        <end position="73"/>
    </location>
</feature>
<proteinExistence type="predicted"/>
<keyword evidence="3" id="KW-1185">Reference proteome</keyword>
<dbReference type="AlphaFoldDB" id="A0A1I0Q4Q8"/>
<accession>A0A1I0Q4Q8</accession>
<dbReference type="OrthoDB" id="771329at2"/>
<evidence type="ECO:0000256" key="1">
    <source>
        <dbReference type="SAM" id="Phobius"/>
    </source>
</evidence>
<evidence type="ECO:0000313" key="2">
    <source>
        <dbReference type="EMBL" id="SEW21882.1"/>
    </source>
</evidence>
<dbReference type="RefSeq" id="WP_089891875.1">
    <property type="nucleotide sequence ID" value="NZ_FOJG01000001.1"/>
</dbReference>
<keyword evidence="1" id="KW-0472">Membrane</keyword>
<reference evidence="3" key="1">
    <citation type="submission" date="2016-10" db="EMBL/GenBank/DDBJ databases">
        <authorList>
            <person name="Varghese N."/>
            <person name="Submissions S."/>
        </authorList>
    </citation>
    <scope>NUCLEOTIDE SEQUENCE [LARGE SCALE GENOMIC DNA]</scope>
    <source>
        <strain evidence="3">DSM 3695</strain>
    </source>
</reference>
<dbReference type="STRING" id="29529.SAMN04488122_1221"/>
<feature type="transmembrane region" description="Helical" evidence="1">
    <location>
        <begin position="28"/>
        <end position="49"/>
    </location>
</feature>
<sequence>MTKGEYKRAIATGEVQLSFREHVEHFDVIYILLFFDVLLGMYAAGLLFSNDQHKLGVILFFMVFSTIIGLLYWRQNSRLKLKSISTTLSKEEQRTIVERLGEEQKWLPYYLGDNAFKARAHDVYSASSGEQVTVLFGKNKIYINSMCDLHFKASWISWGRNRKHMRLLLNRITEASLQKQENQAPILDKITLST</sequence>
<dbReference type="EMBL" id="FOJG01000001">
    <property type="protein sequence ID" value="SEW21882.1"/>
    <property type="molecule type" value="Genomic_DNA"/>
</dbReference>
<evidence type="ECO:0000313" key="3">
    <source>
        <dbReference type="Proteomes" id="UP000199310"/>
    </source>
</evidence>
<name>A0A1I0Q4Q8_9BACT</name>
<keyword evidence="1" id="KW-0812">Transmembrane</keyword>
<dbReference type="Proteomes" id="UP000199310">
    <property type="component" value="Unassembled WGS sequence"/>
</dbReference>
<keyword evidence="1" id="KW-1133">Transmembrane helix</keyword>
<gene>
    <name evidence="2" type="ORF">SAMN04488122_1221</name>
</gene>
<protein>
    <submittedName>
        <fullName evidence="2">Uncharacterized protein</fullName>
    </submittedName>
</protein>